<evidence type="ECO:0000313" key="10">
    <source>
        <dbReference type="EMBL" id="QOT77166.1"/>
    </source>
</evidence>
<feature type="binding site" evidence="7">
    <location>
        <position position="52"/>
    </location>
    <ligand>
        <name>NADP(+)</name>
        <dbReference type="ChEBI" id="CHEBI:58349"/>
    </ligand>
</feature>
<gene>
    <name evidence="7 10" type="primary">zwf</name>
    <name evidence="10" type="ORF">F7R26_003525</name>
</gene>
<feature type="binding site" evidence="7">
    <location>
        <position position="184"/>
    </location>
    <ligand>
        <name>substrate</name>
    </ligand>
</feature>
<dbReference type="PRINTS" id="PR00079">
    <property type="entry name" value="G6PDHDRGNASE"/>
</dbReference>
<comment type="function">
    <text evidence="7">Catalyzes the oxidation of glucose 6-phosphate to 6-phosphogluconolactone.</text>
</comment>
<comment type="pathway">
    <text evidence="1 7">Carbohydrate degradation; pentose phosphate pathway; D-ribulose 5-phosphate from D-glucose 6-phosphate (oxidative stage): step 1/3.</text>
</comment>
<evidence type="ECO:0000256" key="6">
    <source>
        <dbReference type="ARBA" id="ARBA00023277"/>
    </source>
</evidence>
<sequence length="496" mass="54851">MPNNAVGAVPEFDFVLFGGTGDLATRKLLPALFDAHCVGSLHPRGRILALGSQPLGQDAYLAMLESKVRPALPAAAAAEVWQAFVARILYLQVDANAPEGFDALAELVRARAAPVVVFYLATGPQLFVPICEQLARTGLNHAGVRIVLEKPLGHDLASSDAINSAVAQHFAEDQIYRIDHYLGKESVQNLMAMRFGNVLFEPLWRREWVRDVQITIAEEIGVEKRGAFYDGIGALRDMVQNHLLQLLCMVAMEPPASLSEDAIRDEKLKILKALKPIALNEVAEKVVRGQYCRGAAAGDAVPGYVNEPAVAPDSQTETFVAIKAEVANWRWAGVPFYLRTGKRMQSRLAEIVIQFRDVPYSLFPRPLDHEPGNRLVITLQPEESIRLHFLVKHPGDTQALQPATLDLQRMLPRGQGNRNERKTGAYERLLLDVIRGRLGLFVRRDEQAQAWRWVAPIQQAWAQSNLAPKLYTAGTWGPAASSALPSRDGAVWHEEL</sequence>
<dbReference type="InterPro" id="IPR019796">
    <property type="entry name" value="G6P_DH_AS"/>
</dbReference>
<feature type="binding site" evidence="7">
    <location>
        <position position="342"/>
    </location>
    <ligand>
        <name>substrate</name>
    </ligand>
</feature>
<dbReference type="GO" id="GO:0009051">
    <property type="term" value="P:pentose-phosphate shunt, oxidative branch"/>
    <property type="evidence" value="ECO:0007669"/>
    <property type="project" value="TreeGrafter"/>
</dbReference>
<dbReference type="Gene3D" id="3.40.50.720">
    <property type="entry name" value="NAD(P)-binding Rossmann-like Domain"/>
    <property type="match status" value="1"/>
</dbReference>
<dbReference type="InterPro" id="IPR022675">
    <property type="entry name" value="G6P_DH_C"/>
</dbReference>
<dbReference type="SUPFAM" id="SSF51735">
    <property type="entry name" value="NAD(P)-binding Rossmann-fold domains"/>
    <property type="match status" value="1"/>
</dbReference>
<dbReference type="InterPro" id="IPR036291">
    <property type="entry name" value="NAD(P)-bd_dom_sf"/>
</dbReference>
<feature type="binding site" evidence="7">
    <location>
        <position position="150"/>
    </location>
    <ligand>
        <name>NADP(+)</name>
        <dbReference type="ChEBI" id="CHEBI:58349"/>
    </ligand>
</feature>
<dbReference type="UniPathway" id="UPA00115">
    <property type="reaction ID" value="UER00408"/>
</dbReference>
<feature type="domain" description="Glucose-6-phosphate dehydrogenase C-terminal" evidence="9">
    <location>
        <begin position="191"/>
        <end position="493"/>
    </location>
</feature>
<dbReference type="GO" id="GO:0005829">
    <property type="term" value="C:cytosol"/>
    <property type="evidence" value="ECO:0007669"/>
    <property type="project" value="TreeGrafter"/>
</dbReference>
<evidence type="ECO:0000256" key="1">
    <source>
        <dbReference type="ARBA" id="ARBA00004937"/>
    </source>
</evidence>
<proteinExistence type="inferred from homology"/>
<feature type="active site" description="Proton acceptor" evidence="7">
    <location>
        <position position="242"/>
    </location>
</feature>
<comment type="catalytic activity">
    <reaction evidence="7">
        <text>D-glucose 6-phosphate + NADP(+) = 6-phospho-D-glucono-1,5-lactone + NADPH + H(+)</text>
        <dbReference type="Rhea" id="RHEA:15841"/>
        <dbReference type="ChEBI" id="CHEBI:15378"/>
        <dbReference type="ChEBI" id="CHEBI:57783"/>
        <dbReference type="ChEBI" id="CHEBI:57955"/>
        <dbReference type="ChEBI" id="CHEBI:58349"/>
        <dbReference type="ChEBI" id="CHEBI:61548"/>
        <dbReference type="EC" id="1.1.1.49"/>
    </reaction>
</comment>
<evidence type="ECO:0000259" key="9">
    <source>
        <dbReference type="Pfam" id="PF02781"/>
    </source>
</evidence>
<dbReference type="NCBIfam" id="TIGR00871">
    <property type="entry name" value="zwf"/>
    <property type="match status" value="1"/>
</dbReference>
<organism evidence="10 11">
    <name type="scientific">Cupriavidus basilensis</name>
    <dbReference type="NCBI Taxonomy" id="68895"/>
    <lineage>
        <taxon>Bacteria</taxon>
        <taxon>Pseudomonadati</taxon>
        <taxon>Pseudomonadota</taxon>
        <taxon>Betaproteobacteria</taxon>
        <taxon>Burkholderiales</taxon>
        <taxon>Burkholderiaceae</taxon>
        <taxon>Cupriavidus</taxon>
    </lineage>
</organism>
<feature type="domain" description="Glucose-6-phosphate dehydrogenase NAD-binding" evidence="8">
    <location>
        <begin position="15"/>
        <end position="189"/>
    </location>
</feature>
<evidence type="ECO:0000256" key="2">
    <source>
        <dbReference type="ARBA" id="ARBA00009975"/>
    </source>
</evidence>
<dbReference type="PANTHER" id="PTHR23429:SF0">
    <property type="entry name" value="GLUCOSE-6-PHOSPHATE 1-DEHYDROGENASE"/>
    <property type="match status" value="1"/>
</dbReference>
<keyword evidence="3 7" id="KW-0313">Glucose metabolism</keyword>
<evidence type="ECO:0000313" key="11">
    <source>
        <dbReference type="Proteomes" id="UP000397656"/>
    </source>
</evidence>
<dbReference type="Gene3D" id="3.30.360.10">
    <property type="entry name" value="Dihydrodipicolinate Reductase, domain 2"/>
    <property type="match status" value="1"/>
</dbReference>
<dbReference type="GO" id="GO:0004345">
    <property type="term" value="F:glucose-6-phosphate dehydrogenase activity"/>
    <property type="evidence" value="ECO:0007669"/>
    <property type="project" value="UniProtKB-UniRule"/>
</dbReference>
<dbReference type="Pfam" id="PF02781">
    <property type="entry name" value="G6PD_C"/>
    <property type="match status" value="1"/>
</dbReference>
<dbReference type="EMBL" id="CP062803">
    <property type="protein sequence ID" value="QOT77166.1"/>
    <property type="molecule type" value="Genomic_DNA"/>
</dbReference>
<dbReference type="AlphaFoldDB" id="A0A643FQ22"/>
<dbReference type="Proteomes" id="UP000397656">
    <property type="component" value="Chromosome 1"/>
</dbReference>
<dbReference type="GO" id="GO:0050661">
    <property type="term" value="F:NADP binding"/>
    <property type="evidence" value="ECO:0007669"/>
    <property type="project" value="UniProtKB-UniRule"/>
</dbReference>
<feature type="binding site" evidence="7">
    <location>
        <position position="180"/>
    </location>
    <ligand>
        <name>substrate</name>
    </ligand>
</feature>
<evidence type="ECO:0000259" key="8">
    <source>
        <dbReference type="Pfam" id="PF00479"/>
    </source>
</evidence>
<comment type="similarity">
    <text evidence="2 7">Belongs to the glucose-6-phosphate dehydrogenase family.</text>
</comment>
<dbReference type="Pfam" id="PF00479">
    <property type="entry name" value="G6PD_N"/>
    <property type="match status" value="1"/>
</dbReference>
<name>A0A643FQ22_9BURK</name>
<feature type="binding site" evidence="7">
    <location>
        <position position="218"/>
    </location>
    <ligand>
        <name>substrate</name>
    </ligand>
</feature>
<dbReference type="RefSeq" id="WP_150988798.1">
    <property type="nucleotide sequence ID" value="NZ_CP062803.1"/>
</dbReference>
<keyword evidence="4 7" id="KW-0521">NADP</keyword>
<accession>A0A643FQ22</accession>
<dbReference type="InterPro" id="IPR001282">
    <property type="entry name" value="G6P_DH"/>
</dbReference>
<evidence type="ECO:0000256" key="5">
    <source>
        <dbReference type="ARBA" id="ARBA00023002"/>
    </source>
</evidence>
<dbReference type="GeneID" id="98399958"/>
<dbReference type="PIRSF" id="PIRSF000110">
    <property type="entry name" value="G6PD"/>
    <property type="match status" value="1"/>
</dbReference>
<reference evidence="10 11" key="1">
    <citation type="submission" date="2020-10" db="EMBL/GenBank/DDBJ databases">
        <title>Complete genome sequence of Cupriavidus basilensis CCUG 49340T.</title>
        <authorList>
            <person name="Salva-Serra F."/>
            <person name="Donoso R.A."/>
            <person name="Cho K.H."/>
            <person name="Yoo J.A."/>
            <person name="Lee K."/>
            <person name="Yoon S.-H."/>
            <person name="Perez-Pantoja D."/>
            <person name="Moore E.R.B."/>
        </authorList>
    </citation>
    <scope>NUCLEOTIDE SEQUENCE [LARGE SCALE GENOMIC DNA]</scope>
    <source>
        <strain evidence="11">CCUG 49340</strain>
    </source>
</reference>
<dbReference type="HAMAP" id="MF_00966">
    <property type="entry name" value="G6PD"/>
    <property type="match status" value="1"/>
</dbReference>
<dbReference type="EC" id="1.1.1.49" evidence="7"/>
<dbReference type="GO" id="GO:0006006">
    <property type="term" value="P:glucose metabolic process"/>
    <property type="evidence" value="ECO:0007669"/>
    <property type="project" value="UniProtKB-KW"/>
</dbReference>
<dbReference type="PROSITE" id="PS00069">
    <property type="entry name" value="G6P_DEHYDROGENASE"/>
    <property type="match status" value="1"/>
</dbReference>
<comment type="caution">
    <text evidence="7">Lacks conserved residue(s) required for the propagation of feature annotation.</text>
</comment>
<evidence type="ECO:0000256" key="4">
    <source>
        <dbReference type="ARBA" id="ARBA00022857"/>
    </source>
</evidence>
<evidence type="ECO:0000256" key="3">
    <source>
        <dbReference type="ARBA" id="ARBA00022526"/>
    </source>
</evidence>
<feature type="binding site" evidence="7">
    <location>
        <position position="237"/>
    </location>
    <ligand>
        <name>substrate</name>
    </ligand>
</feature>
<dbReference type="SUPFAM" id="SSF55347">
    <property type="entry name" value="Glyceraldehyde-3-phosphate dehydrogenase-like, C-terminal domain"/>
    <property type="match status" value="1"/>
</dbReference>
<protein>
    <recommendedName>
        <fullName evidence="7">Glucose-6-phosphate 1-dehydrogenase</fullName>
        <shortName evidence="7">G6PD</shortName>
        <ecNumber evidence="7">1.1.1.49</ecNumber>
    </recommendedName>
</protein>
<keyword evidence="5 7" id="KW-0560">Oxidoreductase</keyword>
<evidence type="ECO:0000256" key="7">
    <source>
        <dbReference type="HAMAP-Rule" id="MF_00966"/>
    </source>
</evidence>
<keyword evidence="6 7" id="KW-0119">Carbohydrate metabolism</keyword>
<dbReference type="InterPro" id="IPR022674">
    <property type="entry name" value="G6P_DH_NAD-bd"/>
</dbReference>
<dbReference type="PANTHER" id="PTHR23429">
    <property type="entry name" value="GLUCOSE-6-PHOSPHATE 1-DEHYDROGENASE G6PD"/>
    <property type="match status" value="1"/>
</dbReference>